<accession>C4G9Z8</accession>
<evidence type="ECO:0000256" key="1">
    <source>
        <dbReference type="SAM" id="Phobius"/>
    </source>
</evidence>
<dbReference type="InterPro" id="IPR022294">
    <property type="entry name" value="ABC-transptr_permeasesu"/>
</dbReference>
<dbReference type="CDD" id="cd21808">
    <property type="entry name" value="ABC-2_lan_permease_MutG"/>
    <property type="match status" value="1"/>
</dbReference>
<dbReference type="Pfam" id="PF12730">
    <property type="entry name" value="ABC2_membrane_4"/>
    <property type="match status" value="1"/>
</dbReference>
<feature type="transmembrane region" description="Helical" evidence="1">
    <location>
        <begin position="132"/>
        <end position="152"/>
    </location>
</feature>
<comment type="caution">
    <text evidence="2">The sequence shown here is derived from an EMBL/GenBank/DDBJ whole genome shotgun (WGS) entry which is preliminary data.</text>
</comment>
<feature type="transmembrane region" description="Helical" evidence="1">
    <location>
        <begin position="230"/>
        <end position="252"/>
    </location>
</feature>
<reference evidence="2" key="1">
    <citation type="submission" date="2009-04" db="EMBL/GenBank/DDBJ databases">
        <authorList>
            <person name="Weinstock G."/>
            <person name="Sodergren E."/>
            <person name="Clifton S."/>
            <person name="Fulton L."/>
            <person name="Fulton B."/>
            <person name="Courtney L."/>
            <person name="Fronick C."/>
            <person name="Harrison M."/>
            <person name="Strong C."/>
            <person name="Farmer C."/>
            <person name="Delahaunty K."/>
            <person name="Markovic C."/>
            <person name="Hall O."/>
            <person name="Minx P."/>
            <person name="Tomlinson C."/>
            <person name="Mitreva M."/>
            <person name="Nelson J."/>
            <person name="Hou S."/>
            <person name="Wollam A."/>
            <person name="Pepin K.H."/>
            <person name="Johnson M."/>
            <person name="Bhonagiri V."/>
            <person name="Nash W.E."/>
            <person name="Warren W."/>
            <person name="Chinwalla A."/>
            <person name="Mardis E.R."/>
            <person name="Wilson R.K."/>
        </authorList>
    </citation>
    <scope>NUCLEOTIDE SEQUENCE [LARGE SCALE GENOMIC DNA]</scope>
    <source>
        <strain evidence="2">DSM 14600</strain>
    </source>
</reference>
<feature type="transmembrane region" description="Helical" evidence="1">
    <location>
        <begin position="158"/>
        <end position="179"/>
    </location>
</feature>
<name>C4G9Z8_9FIRM</name>
<dbReference type="eggNOG" id="COG4200">
    <property type="taxonomic scope" value="Bacteria"/>
</dbReference>
<keyword evidence="1" id="KW-1133">Transmembrane helix</keyword>
<feature type="transmembrane region" description="Helical" evidence="1">
    <location>
        <begin position="20"/>
        <end position="38"/>
    </location>
</feature>
<keyword evidence="3" id="KW-1185">Reference proteome</keyword>
<keyword evidence="1" id="KW-0812">Transmembrane</keyword>
<proteinExistence type="predicted"/>
<organism evidence="2 3">
    <name type="scientific">Shuttleworthella satelles DSM 14600</name>
    <dbReference type="NCBI Taxonomy" id="626523"/>
    <lineage>
        <taxon>Bacteria</taxon>
        <taxon>Bacillati</taxon>
        <taxon>Bacillota</taxon>
        <taxon>Clostridia</taxon>
        <taxon>Lachnospirales</taxon>
        <taxon>Lachnospiraceae</taxon>
        <taxon>Shuttleworthella</taxon>
    </lineage>
</organism>
<feature type="transmembrane region" description="Helical" evidence="1">
    <location>
        <begin position="99"/>
        <end position="120"/>
    </location>
</feature>
<protein>
    <submittedName>
        <fullName evidence="2">Lantibiotic protection ABC transporter permease subunit, MutG family</fullName>
    </submittedName>
</protein>
<dbReference type="STRING" id="626523.GCWU000342_00803"/>
<gene>
    <name evidence="2" type="ORF">GCWU000342_00803</name>
</gene>
<sequence length="262" mass="29060">MISLLLSEWLKTKRTGIRWLAFLLPPLFSLAVAGYIVLRGQLSETEIFQLFFFSWEGLMVPIMTGILAASLVQEEAFAGNFTGYLTRSIDRKKLYFSKYLFLLLFHFVSAILAFFVFQLTMQIGSPDAVKGWVIFALALILGLFGALPLLAIHLWASFVWGTGISIGIGIGGLISSMALGTSVLADRVWILMPWLWPYRMAGLPGAYLKFTAGMDRPPVEIASGAVARQFLTGNLVLLISLVIFCAGGMIWFNSWEGRKSQE</sequence>
<evidence type="ECO:0000313" key="3">
    <source>
        <dbReference type="Proteomes" id="UP000003494"/>
    </source>
</evidence>
<dbReference type="AlphaFoldDB" id="C4G9Z8"/>
<dbReference type="HOGENOM" id="CLU_077103_0_1_9"/>
<feature type="transmembrane region" description="Helical" evidence="1">
    <location>
        <begin position="50"/>
        <end position="72"/>
    </location>
</feature>
<keyword evidence="1" id="KW-0472">Membrane</keyword>
<dbReference type="EMBL" id="ACIP02000001">
    <property type="protein sequence ID" value="EEP29445.1"/>
    <property type="molecule type" value="Genomic_DNA"/>
</dbReference>
<evidence type="ECO:0000313" key="2">
    <source>
        <dbReference type="EMBL" id="EEP29445.1"/>
    </source>
</evidence>
<dbReference type="NCBIfam" id="TIGR03733">
    <property type="entry name" value="lanti_perm_MutG"/>
    <property type="match status" value="1"/>
</dbReference>
<dbReference type="Proteomes" id="UP000003494">
    <property type="component" value="Unassembled WGS sequence"/>
</dbReference>
<dbReference type="RefSeq" id="WP_006905833.1">
    <property type="nucleotide sequence ID" value="NZ_GG665866.1"/>
</dbReference>